<dbReference type="SMART" id="SM00650">
    <property type="entry name" value="rADc"/>
    <property type="match status" value="1"/>
</dbReference>
<feature type="binding site" evidence="7 8">
    <location>
        <position position="24"/>
    </location>
    <ligand>
        <name>S-adenosyl-L-methionine</name>
        <dbReference type="ChEBI" id="CHEBI:59789"/>
    </ligand>
</feature>
<accession>A0ABP9R786</accession>
<evidence type="ECO:0000256" key="3">
    <source>
        <dbReference type="ARBA" id="ARBA00022603"/>
    </source>
</evidence>
<organism evidence="11 12">
    <name type="scientific">Modicisalibacter zincidurans</name>
    <dbReference type="NCBI Taxonomy" id="1178777"/>
    <lineage>
        <taxon>Bacteria</taxon>
        <taxon>Pseudomonadati</taxon>
        <taxon>Pseudomonadota</taxon>
        <taxon>Gammaproteobacteria</taxon>
        <taxon>Oceanospirillales</taxon>
        <taxon>Halomonadaceae</taxon>
        <taxon>Modicisalibacter</taxon>
    </lineage>
</organism>
<evidence type="ECO:0000256" key="7">
    <source>
        <dbReference type="HAMAP-Rule" id="MF_00607"/>
    </source>
</evidence>
<dbReference type="InterPro" id="IPR029063">
    <property type="entry name" value="SAM-dependent_MTases_sf"/>
</dbReference>
<dbReference type="InterPro" id="IPR023165">
    <property type="entry name" value="rRNA_Ade_diMease-like_C"/>
</dbReference>
<dbReference type="PANTHER" id="PTHR11727:SF7">
    <property type="entry name" value="DIMETHYLADENOSINE TRANSFERASE-RELATED"/>
    <property type="match status" value="1"/>
</dbReference>
<dbReference type="EMBL" id="BAABKI010000010">
    <property type="protein sequence ID" value="GAA5172266.1"/>
    <property type="molecule type" value="Genomic_DNA"/>
</dbReference>
<dbReference type="Pfam" id="PF00398">
    <property type="entry name" value="RrnaAD"/>
    <property type="match status" value="1"/>
</dbReference>
<evidence type="ECO:0000256" key="9">
    <source>
        <dbReference type="SAM" id="MobiDB-lite"/>
    </source>
</evidence>
<dbReference type="InterPro" id="IPR001737">
    <property type="entry name" value="KsgA/Erm"/>
</dbReference>
<dbReference type="RefSeq" id="WP_031382398.1">
    <property type="nucleotide sequence ID" value="NZ_BAABKI010000010.1"/>
</dbReference>
<keyword evidence="5 7" id="KW-0949">S-adenosyl-L-methionine</keyword>
<feature type="region of interest" description="Disordered" evidence="9">
    <location>
        <begin position="1"/>
        <end position="20"/>
    </location>
</feature>
<comment type="catalytic activity">
    <reaction evidence="7">
        <text>adenosine(1518)/adenosine(1519) in 16S rRNA + 4 S-adenosyl-L-methionine = N(6)-dimethyladenosine(1518)/N(6)-dimethyladenosine(1519) in 16S rRNA + 4 S-adenosyl-L-homocysteine + 4 H(+)</text>
        <dbReference type="Rhea" id="RHEA:19609"/>
        <dbReference type="Rhea" id="RHEA-COMP:10232"/>
        <dbReference type="Rhea" id="RHEA-COMP:10233"/>
        <dbReference type="ChEBI" id="CHEBI:15378"/>
        <dbReference type="ChEBI" id="CHEBI:57856"/>
        <dbReference type="ChEBI" id="CHEBI:59789"/>
        <dbReference type="ChEBI" id="CHEBI:74411"/>
        <dbReference type="ChEBI" id="CHEBI:74493"/>
        <dbReference type="EC" id="2.1.1.182"/>
    </reaction>
</comment>
<dbReference type="SUPFAM" id="SSF53335">
    <property type="entry name" value="S-adenosyl-L-methionine-dependent methyltransferases"/>
    <property type="match status" value="1"/>
</dbReference>
<dbReference type="Gene3D" id="1.10.8.100">
    <property type="entry name" value="Ribosomal RNA adenine dimethylase-like, domain 2"/>
    <property type="match status" value="1"/>
</dbReference>
<dbReference type="HAMAP" id="MF_00607">
    <property type="entry name" value="16SrRNA_methyltr_A"/>
    <property type="match status" value="1"/>
</dbReference>
<dbReference type="PANTHER" id="PTHR11727">
    <property type="entry name" value="DIMETHYLADENOSINE TRANSFERASE"/>
    <property type="match status" value="1"/>
</dbReference>
<comment type="subcellular location">
    <subcellularLocation>
        <location evidence="7">Cytoplasm</location>
    </subcellularLocation>
</comment>
<keyword evidence="6 7" id="KW-0694">RNA-binding</keyword>
<keyword evidence="1 7" id="KW-0963">Cytoplasm</keyword>
<keyword evidence="4 7" id="KW-0808">Transferase</keyword>
<evidence type="ECO:0000256" key="5">
    <source>
        <dbReference type="ARBA" id="ARBA00022691"/>
    </source>
</evidence>
<dbReference type="NCBIfam" id="TIGR00755">
    <property type="entry name" value="ksgA"/>
    <property type="match status" value="1"/>
</dbReference>
<dbReference type="Gene3D" id="3.40.50.150">
    <property type="entry name" value="Vaccinia Virus protein VP39"/>
    <property type="match status" value="1"/>
</dbReference>
<evidence type="ECO:0000256" key="1">
    <source>
        <dbReference type="ARBA" id="ARBA00022490"/>
    </source>
</evidence>
<name>A0ABP9R786_9GAMM</name>
<dbReference type="PROSITE" id="PS51689">
    <property type="entry name" value="SAM_RNA_A_N6_MT"/>
    <property type="match status" value="1"/>
</dbReference>
<feature type="binding site" evidence="7 8">
    <location>
        <position position="51"/>
    </location>
    <ligand>
        <name>S-adenosyl-L-methionine</name>
        <dbReference type="ChEBI" id="CHEBI:59789"/>
    </ligand>
</feature>
<evidence type="ECO:0000256" key="8">
    <source>
        <dbReference type="PROSITE-ProRule" id="PRU01026"/>
    </source>
</evidence>
<feature type="compositionally biased region" description="Basic and acidic residues" evidence="9">
    <location>
        <begin position="1"/>
        <end position="14"/>
    </location>
</feature>
<feature type="binding site" evidence="7 8">
    <location>
        <position position="98"/>
    </location>
    <ligand>
        <name>S-adenosyl-L-methionine</name>
        <dbReference type="ChEBI" id="CHEBI:59789"/>
    </ligand>
</feature>
<comment type="similarity">
    <text evidence="7">Belongs to the class I-like SAM-binding methyltransferase superfamily. rRNA adenine N(6)-methyltransferase family. RsmA subfamily.</text>
</comment>
<keyword evidence="3 7" id="KW-0489">Methyltransferase</keyword>
<protein>
    <recommendedName>
        <fullName evidence="7">Ribosomal RNA small subunit methyltransferase A</fullName>
        <ecNumber evidence="7">2.1.1.182</ecNumber>
    </recommendedName>
    <alternativeName>
        <fullName evidence="7">16S rRNA (adenine(1518)-N(6)/adenine(1519)-N(6))-dimethyltransferase</fullName>
    </alternativeName>
    <alternativeName>
        <fullName evidence="7">16S rRNA dimethyladenosine transferase</fullName>
    </alternativeName>
    <alternativeName>
        <fullName evidence="7">16S rRNA dimethylase</fullName>
    </alternativeName>
    <alternativeName>
        <fullName evidence="7">S-adenosylmethionine-6-N', N'-adenosyl(rRNA) dimethyltransferase</fullName>
    </alternativeName>
</protein>
<dbReference type="PROSITE" id="PS01131">
    <property type="entry name" value="RRNA_A_DIMETH"/>
    <property type="match status" value="1"/>
</dbReference>
<dbReference type="InterPro" id="IPR020598">
    <property type="entry name" value="rRNA_Ade_methylase_Trfase_N"/>
</dbReference>
<sequence>MSSATRDQRPEPPQHRARKRFGQNFLRDPGVIMRIVRSIAPRPGERLVEIGPGQGALTEPLIEAADGVLEVVELDRDLIPGLRVQFFNYPDLVIHEGDALALDFAALKGDGAALRVVGNLPYNISTPLIFHLLGAREAIADMHFMLQKEVVERLAAEPGGADWGRLSVMAQYYCRIDALFTVPPEAFVPRPKVDSAIVRLVPHAELPSPAIDEALFADVVRQAFAQRRKTLRNNLKTRLSGEALAALGIDPVRRPQTLSVAELVAIANHLAGESP</sequence>
<evidence type="ECO:0000259" key="10">
    <source>
        <dbReference type="SMART" id="SM00650"/>
    </source>
</evidence>
<dbReference type="Proteomes" id="UP001500074">
    <property type="component" value="Unassembled WGS sequence"/>
</dbReference>
<feature type="binding site" evidence="7 8">
    <location>
        <position position="119"/>
    </location>
    <ligand>
        <name>S-adenosyl-L-methionine</name>
        <dbReference type="ChEBI" id="CHEBI:59789"/>
    </ligand>
</feature>
<dbReference type="InterPro" id="IPR011530">
    <property type="entry name" value="rRNA_adenine_dimethylase"/>
</dbReference>
<keyword evidence="2 7" id="KW-0698">rRNA processing</keyword>
<dbReference type="InterPro" id="IPR020596">
    <property type="entry name" value="rRNA_Ade_Mease_Trfase_CS"/>
</dbReference>
<dbReference type="EC" id="2.1.1.182" evidence="7"/>
<feature type="binding site" evidence="7 8">
    <location>
        <position position="73"/>
    </location>
    <ligand>
        <name>S-adenosyl-L-methionine</name>
        <dbReference type="ChEBI" id="CHEBI:59789"/>
    </ligand>
</feature>
<reference evidence="12" key="1">
    <citation type="journal article" date="2019" name="Int. J. Syst. Evol. Microbiol.">
        <title>The Global Catalogue of Microorganisms (GCM) 10K type strain sequencing project: providing services to taxonomists for standard genome sequencing and annotation.</title>
        <authorList>
            <consortium name="The Broad Institute Genomics Platform"/>
            <consortium name="The Broad Institute Genome Sequencing Center for Infectious Disease"/>
            <person name="Wu L."/>
            <person name="Ma J."/>
        </authorList>
    </citation>
    <scope>NUCLEOTIDE SEQUENCE [LARGE SCALE GENOMIC DNA]</scope>
    <source>
        <strain evidence="12">JCM 18472</strain>
    </source>
</reference>
<evidence type="ECO:0000256" key="2">
    <source>
        <dbReference type="ARBA" id="ARBA00022552"/>
    </source>
</evidence>
<feature type="binding site" evidence="7 8">
    <location>
        <position position="26"/>
    </location>
    <ligand>
        <name>S-adenosyl-L-methionine</name>
        <dbReference type="ChEBI" id="CHEBI:59789"/>
    </ligand>
</feature>
<comment type="function">
    <text evidence="7">Specifically dimethylates two adjacent adenosines (A1518 and A1519) in the loop of a conserved hairpin near the 3'-end of 16S rRNA in the 30S particle. May play a critical role in biogenesis of 30S subunits.</text>
</comment>
<keyword evidence="12" id="KW-1185">Reference proteome</keyword>
<comment type="caution">
    <text evidence="11">The sequence shown here is derived from an EMBL/GenBank/DDBJ whole genome shotgun (WGS) entry which is preliminary data.</text>
</comment>
<proteinExistence type="inferred from homology"/>
<evidence type="ECO:0000256" key="6">
    <source>
        <dbReference type="ARBA" id="ARBA00022884"/>
    </source>
</evidence>
<gene>
    <name evidence="7 11" type="primary">rsmA</name>
    <name evidence="7" type="synonym">ksgA</name>
    <name evidence="11" type="ORF">GCM10023342_08550</name>
</gene>
<evidence type="ECO:0000313" key="12">
    <source>
        <dbReference type="Proteomes" id="UP001500074"/>
    </source>
</evidence>
<feature type="domain" description="Ribosomal RNA adenine methylase transferase N-terminal" evidence="10">
    <location>
        <begin position="31"/>
        <end position="204"/>
    </location>
</feature>
<evidence type="ECO:0000256" key="4">
    <source>
        <dbReference type="ARBA" id="ARBA00022679"/>
    </source>
</evidence>
<evidence type="ECO:0000313" key="11">
    <source>
        <dbReference type="EMBL" id="GAA5172266.1"/>
    </source>
</evidence>